<dbReference type="OrthoDB" id="9768878at2"/>
<evidence type="ECO:0000313" key="5">
    <source>
        <dbReference type="Proteomes" id="UP000219167"/>
    </source>
</evidence>
<dbReference type="PRINTS" id="PR00145">
    <property type="entry name" value="ARGSUCLYASE"/>
</dbReference>
<dbReference type="InterPro" id="IPR022761">
    <property type="entry name" value="Fumarate_lyase_N"/>
</dbReference>
<proteinExistence type="inferred from homology"/>
<dbReference type="PROSITE" id="PS00163">
    <property type="entry name" value="FUMARATE_LYASES"/>
    <property type="match status" value="1"/>
</dbReference>
<dbReference type="NCBIfam" id="NF004631">
    <property type="entry name" value="PRK05975.1"/>
    <property type="match status" value="1"/>
</dbReference>
<dbReference type="GO" id="GO:0016829">
    <property type="term" value="F:lyase activity"/>
    <property type="evidence" value="ECO:0007669"/>
    <property type="project" value="UniProtKB-ARBA"/>
</dbReference>
<keyword evidence="5" id="KW-1185">Reference proteome</keyword>
<dbReference type="PANTHER" id="PTHR43172">
    <property type="entry name" value="ADENYLOSUCCINATE LYASE"/>
    <property type="match status" value="1"/>
</dbReference>
<evidence type="ECO:0000256" key="1">
    <source>
        <dbReference type="ARBA" id="ARBA00034772"/>
    </source>
</evidence>
<evidence type="ECO:0000256" key="2">
    <source>
        <dbReference type="NCBIfam" id="TIGR02426"/>
    </source>
</evidence>
<dbReference type="GO" id="GO:0019619">
    <property type="term" value="P:3,4-dihydroxybenzoate catabolic process"/>
    <property type="evidence" value="ECO:0007669"/>
    <property type="project" value="InterPro"/>
</dbReference>
<dbReference type="EMBL" id="OBQD01000002">
    <property type="protein sequence ID" value="SOC35781.1"/>
    <property type="molecule type" value="Genomic_DNA"/>
</dbReference>
<evidence type="ECO:0000259" key="3">
    <source>
        <dbReference type="Pfam" id="PF00206"/>
    </source>
</evidence>
<dbReference type="InterPro" id="IPR020557">
    <property type="entry name" value="Fumarate_lyase_CS"/>
</dbReference>
<name>A0A285U699_9HYPH</name>
<dbReference type="AlphaFoldDB" id="A0A285U699"/>
<dbReference type="PANTHER" id="PTHR43172:SF2">
    <property type="entry name" value="ADENYLOSUCCINATE LYASE C-TERMINAL DOMAIN-CONTAINING PROTEIN"/>
    <property type="match status" value="1"/>
</dbReference>
<dbReference type="PRINTS" id="PR00149">
    <property type="entry name" value="FUMRATELYASE"/>
</dbReference>
<dbReference type="GO" id="GO:0047472">
    <property type="term" value="F:3-carboxy-cis,cis-muconate cycloisomerase activity"/>
    <property type="evidence" value="ECO:0007669"/>
    <property type="project" value="UniProtKB-UniRule"/>
</dbReference>
<accession>A0A285U699</accession>
<feature type="domain" description="Fumarate lyase N-terminal" evidence="3">
    <location>
        <begin position="18"/>
        <end position="291"/>
    </location>
</feature>
<protein>
    <recommendedName>
        <fullName evidence="2">3-carboxy-cis,cis-muconate cycloisomerase</fullName>
        <ecNumber evidence="2">5.5.1.2</ecNumber>
    </recommendedName>
</protein>
<dbReference type="Gene3D" id="1.20.200.10">
    <property type="entry name" value="Fumarase/aspartase (Central domain)"/>
    <property type="match status" value="1"/>
</dbReference>
<dbReference type="NCBIfam" id="TIGR02426">
    <property type="entry name" value="protocat_pcaB"/>
    <property type="match status" value="1"/>
</dbReference>
<dbReference type="InterPro" id="IPR008948">
    <property type="entry name" value="L-Aspartase-like"/>
</dbReference>
<gene>
    <name evidence="4" type="ORF">SAMN05892877_102117</name>
</gene>
<dbReference type="RefSeq" id="WP_097136248.1">
    <property type="nucleotide sequence ID" value="NZ_OBQD01000002.1"/>
</dbReference>
<keyword evidence="4" id="KW-0413">Isomerase</keyword>
<comment type="similarity">
    <text evidence="1">Belongs to the class-II fumarase/aspartase family.</text>
</comment>
<dbReference type="EC" id="5.5.1.2" evidence="2"/>
<dbReference type="SUPFAM" id="SSF48557">
    <property type="entry name" value="L-aspartase-like"/>
    <property type="match status" value="1"/>
</dbReference>
<organism evidence="4 5">
    <name type="scientific">Rhizobium subbaraonis</name>
    <dbReference type="NCBI Taxonomy" id="908946"/>
    <lineage>
        <taxon>Bacteria</taxon>
        <taxon>Pseudomonadati</taxon>
        <taxon>Pseudomonadota</taxon>
        <taxon>Alphaproteobacteria</taxon>
        <taxon>Hyphomicrobiales</taxon>
        <taxon>Rhizobiaceae</taxon>
        <taxon>Rhizobium/Agrobacterium group</taxon>
        <taxon>Rhizobium</taxon>
    </lineage>
</organism>
<dbReference type="Proteomes" id="UP000219167">
    <property type="component" value="Unassembled WGS sequence"/>
</dbReference>
<dbReference type="InterPro" id="IPR000362">
    <property type="entry name" value="Fumarate_lyase_fam"/>
</dbReference>
<reference evidence="4 5" key="1">
    <citation type="submission" date="2017-08" db="EMBL/GenBank/DDBJ databases">
        <authorList>
            <person name="de Groot N.N."/>
        </authorList>
    </citation>
    <scope>NUCLEOTIDE SEQUENCE [LARGE SCALE GENOMIC DNA]</scope>
    <source>
        <strain evidence="4 5">JC85</strain>
    </source>
</reference>
<dbReference type="Pfam" id="PF00206">
    <property type="entry name" value="Lyase_1"/>
    <property type="match status" value="1"/>
</dbReference>
<dbReference type="InterPro" id="IPR012789">
    <property type="entry name" value="Protocat_PcaB-like"/>
</dbReference>
<evidence type="ECO:0000313" key="4">
    <source>
        <dbReference type="EMBL" id="SOC35781.1"/>
    </source>
</evidence>
<sequence>MSLTPFEHPFLSGLLGDDEISSLFSAEADIDAMIRFETALAEAEADCGIIAKDDATAIVEGLSGFAPDIAALKTGVSKDGVVIPELVRQMRQAVAAPAREKVHFGATSQDAIDTSLVLRLKAATDILATRLAATVAGLTTLSQRDGQRPLMGYTRMQAAIPITACDRICAWRAPLERTAARLAHFAAHGFAVQFGGAAGTLEKLGDRGPAVRAALATRLGLVDRLQWHSQRDTLAEFAGLLSLVTGSLGKFGQDVALLAEMGSEIRISGGGGSSAMPHKQNPVSAELLVTLARFNAAQLAAMHQAVVHEQERSGAAWTLEWLVLPQMTAATGVALLTSLRLLGQIEVLGKSE</sequence>